<feature type="signal peptide" evidence="1">
    <location>
        <begin position="1"/>
        <end position="23"/>
    </location>
</feature>
<name>A0A2U2BAN9_9BACT</name>
<evidence type="ECO:0000313" key="2">
    <source>
        <dbReference type="EMBL" id="PWE00135.1"/>
    </source>
</evidence>
<dbReference type="EMBL" id="QEWP01000004">
    <property type="protein sequence ID" value="PWE00135.1"/>
    <property type="molecule type" value="Genomic_DNA"/>
</dbReference>
<proteinExistence type="predicted"/>
<dbReference type="OrthoDB" id="9891821at2"/>
<dbReference type="AlphaFoldDB" id="A0A2U2BAN9"/>
<sequence>MKKKIFYLPLILLSILGAIQVGCQEEDEEICESFDANCDAPNLATTCCTDDVCYYEYNGKKYEDTASGETELIADMCGTGETQAVNVNTEDLKMKLKSQTKRLMAEARAAVICQ</sequence>
<keyword evidence="1" id="KW-0732">Signal</keyword>
<organism evidence="2 3">
    <name type="scientific">Marinilabilia rubra</name>
    <dbReference type="NCBI Taxonomy" id="2162893"/>
    <lineage>
        <taxon>Bacteria</taxon>
        <taxon>Pseudomonadati</taxon>
        <taxon>Bacteroidota</taxon>
        <taxon>Bacteroidia</taxon>
        <taxon>Marinilabiliales</taxon>
        <taxon>Marinilabiliaceae</taxon>
        <taxon>Marinilabilia</taxon>
    </lineage>
</organism>
<evidence type="ECO:0000313" key="3">
    <source>
        <dbReference type="Proteomes" id="UP000244956"/>
    </source>
</evidence>
<comment type="caution">
    <text evidence="2">The sequence shown here is derived from an EMBL/GenBank/DDBJ whole genome shotgun (WGS) entry which is preliminary data.</text>
</comment>
<evidence type="ECO:0000256" key="1">
    <source>
        <dbReference type="SAM" id="SignalP"/>
    </source>
</evidence>
<reference evidence="2 3" key="1">
    <citation type="submission" date="2018-05" db="EMBL/GenBank/DDBJ databases">
        <title>Marinilabilia rubrum sp. nov., isolated from saltern sediment.</title>
        <authorList>
            <person name="Zhang R."/>
        </authorList>
    </citation>
    <scope>NUCLEOTIDE SEQUENCE [LARGE SCALE GENOMIC DNA]</scope>
    <source>
        <strain evidence="2 3">WTE16</strain>
    </source>
</reference>
<accession>A0A2U2BAN9</accession>
<keyword evidence="3" id="KW-1185">Reference proteome</keyword>
<feature type="chain" id="PRO_5015564602" description="Lipoprotein" evidence="1">
    <location>
        <begin position="24"/>
        <end position="114"/>
    </location>
</feature>
<gene>
    <name evidence="2" type="ORF">DDZ16_07190</name>
</gene>
<evidence type="ECO:0008006" key="4">
    <source>
        <dbReference type="Google" id="ProtNLM"/>
    </source>
</evidence>
<dbReference type="RefSeq" id="WP_109263758.1">
    <property type="nucleotide sequence ID" value="NZ_QEWP01000004.1"/>
</dbReference>
<dbReference type="Proteomes" id="UP000244956">
    <property type="component" value="Unassembled WGS sequence"/>
</dbReference>
<protein>
    <recommendedName>
        <fullName evidence="4">Lipoprotein</fullName>
    </recommendedName>
</protein>